<proteinExistence type="predicted"/>
<accession>A0A9P1M3I5</accession>
<keyword evidence="4" id="KW-1185">Reference proteome</keyword>
<evidence type="ECO:0000256" key="1">
    <source>
        <dbReference type="SAM" id="SignalP"/>
    </source>
</evidence>
<dbReference type="EMBL" id="CAMXCT010006656">
    <property type="protein sequence ID" value="CAI4017769.1"/>
    <property type="molecule type" value="Genomic_DNA"/>
</dbReference>
<protein>
    <submittedName>
        <fullName evidence="3">Chalcone isomerase domain-containing protein</fullName>
    </submittedName>
</protein>
<feature type="signal peptide" evidence="1">
    <location>
        <begin position="1"/>
        <end position="22"/>
    </location>
</feature>
<sequence length="488" mass="55011">MGWLCRVVIAACAFSATAGGQADFEDFEVWEPVPFRPHQADKAALLARQRSLAENEYWLLQAGLQVKEWTQLIENRSRDIRCRKEIFRHFWADKEVAVLHLMVFRLVQIQATAEFDSGDAQDPVRAQRIYDAVDALHETPRNNVVEVIVCIDNLEAAAGDFPVFDVFRASTVFTITNVCRKAEARRNPAVLVRELADFFAIEALRNSSTLYLVVLASNTFFNDLNVKLASQTTASSAAETELVEKYRRLLKEEGIDKLNELNVVVATDRVCRQGQYGACKEVQSPYLHASGLLGQAQALGTLSAELLDLLDRSSDRDVDLNSLLREYASQSLEVRLVPDRRQLIFGSLTEVIPGHCAEAAERGNWCVASSPCCPISNNIHFLHEAFYGRYSVEECTMVRKEGLQKPVLWSGDGIAKWMYECCCVKPCEAIYACIGACIMISWCEGTCLPSIHWRCHVKQWLGWSCAAIRAICWRTFLTTLRQRNILDL</sequence>
<reference evidence="3 4" key="2">
    <citation type="submission" date="2024-05" db="EMBL/GenBank/DDBJ databases">
        <authorList>
            <person name="Chen Y."/>
            <person name="Shah S."/>
            <person name="Dougan E. K."/>
            <person name="Thang M."/>
            <person name="Chan C."/>
        </authorList>
    </citation>
    <scope>NUCLEOTIDE SEQUENCE [LARGE SCALE GENOMIC DNA]</scope>
</reference>
<dbReference type="AlphaFoldDB" id="A0A9P1M3I5"/>
<dbReference type="Proteomes" id="UP001152797">
    <property type="component" value="Unassembled WGS sequence"/>
</dbReference>
<name>A0A9P1M3I5_9DINO</name>
<organism evidence="2">
    <name type="scientific">Cladocopium goreaui</name>
    <dbReference type="NCBI Taxonomy" id="2562237"/>
    <lineage>
        <taxon>Eukaryota</taxon>
        <taxon>Sar</taxon>
        <taxon>Alveolata</taxon>
        <taxon>Dinophyceae</taxon>
        <taxon>Suessiales</taxon>
        <taxon>Symbiodiniaceae</taxon>
        <taxon>Cladocopium</taxon>
    </lineage>
</organism>
<evidence type="ECO:0000313" key="4">
    <source>
        <dbReference type="Proteomes" id="UP001152797"/>
    </source>
</evidence>
<dbReference type="EMBL" id="CAMXCT030006656">
    <property type="protein sequence ID" value="CAL4805081.1"/>
    <property type="molecule type" value="Genomic_DNA"/>
</dbReference>
<reference evidence="2" key="1">
    <citation type="submission" date="2022-10" db="EMBL/GenBank/DDBJ databases">
        <authorList>
            <person name="Chen Y."/>
            <person name="Dougan E. K."/>
            <person name="Chan C."/>
            <person name="Rhodes N."/>
            <person name="Thang M."/>
        </authorList>
    </citation>
    <scope>NUCLEOTIDE SEQUENCE</scope>
</reference>
<comment type="caution">
    <text evidence="2">The sequence shown here is derived from an EMBL/GenBank/DDBJ whole genome shotgun (WGS) entry which is preliminary data.</text>
</comment>
<dbReference type="EMBL" id="CAMXCT020006656">
    <property type="protein sequence ID" value="CAL1171144.1"/>
    <property type="molecule type" value="Genomic_DNA"/>
</dbReference>
<feature type="chain" id="PRO_5043273174" evidence="1">
    <location>
        <begin position="23"/>
        <end position="488"/>
    </location>
</feature>
<keyword evidence="1" id="KW-0732">Signal</keyword>
<evidence type="ECO:0000313" key="3">
    <source>
        <dbReference type="EMBL" id="CAL4805081.1"/>
    </source>
</evidence>
<gene>
    <name evidence="2" type="ORF">C1SCF055_LOCUS42389</name>
</gene>
<dbReference type="GO" id="GO:0016853">
    <property type="term" value="F:isomerase activity"/>
    <property type="evidence" value="ECO:0007669"/>
    <property type="project" value="UniProtKB-KW"/>
</dbReference>
<evidence type="ECO:0000313" key="2">
    <source>
        <dbReference type="EMBL" id="CAI4017769.1"/>
    </source>
</evidence>
<keyword evidence="3" id="KW-0413">Isomerase</keyword>